<evidence type="ECO:0000256" key="7">
    <source>
        <dbReference type="SAM" id="MobiDB-lite"/>
    </source>
</evidence>
<feature type="compositionally biased region" description="Low complexity" evidence="7">
    <location>
        <begin position="18"/>
        <end position="29"/>
    </location>
</feature>
<keyword evidence="6" id="KW-0520">NAD</keyword>
<dbReference type="OrthoDB" id="10041456at2759"/>
<evidence type="ECO:0000256" key="4">
    <source>
        <dbReference type="ARBA" id="ARBA00022695"/>
    </source>
</evidence>
<dbReference type="AlphaFoldDB" id="A0A813TCM9"/>
<dbReference type="GO" id="GO:0106274">
    <property type="term" value="F:NAD+-protein-arginine ADP-ribosyltransferase activity"/>
    <property type="evidence" value="ECO:0007669"/>
    <property type="project" value="UniProtKB-EC"/>
</dbReference>
<evidence type="ECO:0000256" key="5">
    <source>
        <dbReference type="ARBA" id="ARBA00047597"/>
    </source>
</evidence>
<name>A0A813TCM9_9BILA</name>
<evidence type="ECO:0000313" key="10">
    <source>
        <dbReference type="Proteomes" id="UP000663891"/>
    </source>
</evidence>
<accession>A0A813TCM9</accession>
<evidence type="ECO:0000313" key="8">
    <source>
        <dbReference type="EMBL" id="CAF0810745.1"/>
    </source>
</evidence>
<evidence type="ECO:0000256" key="2">
    <source>
        <dbReference type="ARBA" id="ARBA00022676"/>
    </source>
</evidence>
<dbReference type="InterPro" id="IPR000768">
    <property type="entry name" value="ART"/>
</dbReference>
<organism evidence="8 10">
    <name type="scientific">Adineta steineri</name>
    <dbReference type="NCBI Taxonomy" id="433720"/>
    <lineage>
        <taxon>Eukaryota</taxon>
        <taxon>Metazoa</taxon>
        <taxon>Spiralia</taxon>
        <taxon>Gnathifera</taxon>
        <taxon>Rotifera</taxon>
        <taxon>Eurotatoria</taxon>
        <taxon>Bdelloidea</taxon>
        <taxon>Adinetida</taxon>
        <taxon>Adinetidae</taxon>
        <taxon>Adineta</taxon>
    </lineage>
</organism>
<comment type="catalytic activity">
    <reaction evidence="5 6">
        <text>L-arginyl-[protein] + NAD(+) = N(omega)-(ADP-D-ribosyl)-L-arginyl-[protein] + nicotinamide + H(+)</text>
        <dbReference type="Rhea" id="RHEA:19149"/>
        <dbReference type="Rhea" id="RHEA-COMP:10532"/>
        <dbReference type="Rhea" id="RHEA-COMP:15087"/>
        <dbReference type="ChEBI" id="CHEBI:15378"/>
        <dbReference type="ChEBI" id="CHEBI:17154"/>
        <dbReference type="ChEBI" id="CHEBI:29965"/>
        <dbReference type="ChEBI" id="CHEBI:57540"/>
        <dbReference type="ChEBI" id="CHEBI:142554"/>
        <dbReference type="EC" id="2.4.2.31"/>
    </reaction>
</comment>
<comment type="caution">
    <text evidence="8">The sequence shown here is derived from an EMBL/GenBank/DDBJ whole genome shotgun (WGS) entry which is preliminary data.</text>
</comment>
<dbReference type="EMBL" id="CAJNON010000025">
    <property type="protein sequence ID" value="CAF0810745.1"/>
    <property type="molecule type" value="Genomic_DNA"/>
</dbReference>
<sequence>MADKSTADPAADTDVDASDAITSSATATGTDTAVAIAPANAAATATDTTAAPTTDTIATDTAATDTAAATASANAAATATDSAAVIAPATTAAAAPATPVPKVEKKERSPIHGYYDLPVLSLEEATEKLIKVIPDIAAYVATAKKDCNKESTLLTVDESAAIYLYTMASPVVWYLNDAFQTEKRRVLKPWLSYLKLFVNAMEKLPSTTKTLWRSLATDNPLIFYEGSVYTWWNITSCSLNVKMTQYYLNRQIATVFAINAINAKDISKFSAYPDEQEVVLIPGTRLGVVGGPLHFRDHFTIVHMQEEENSSPTQTVNKDGESTK</sequence>
<dbReference type="Proteomes" id="UP000663881">
    <property type="component" value="Unassembled WGS sequence"/>
</dbReference>
<evidence type="ECO:0000256" key="6">
    <source>
        <dbReference type="RuleBase" id="RU361228"/>
    </source>
</evidence>
<proteinExistence type="inferred from homology"/>
<protein>
    <recommendedName>
        <fullName evidence="6">NAD(P)(+)--arginine ADP-ribosyltransferase</fullName>
        <ecNumber evidence="6">2.4.2.31</ecNumber>
    </recommendedName>
    <alternativeName>
        <fullName evidence="6">Mono(ADP-ribosyl)transferase</fullName>
    </alternativeName>
</protein>
<dbReference type="Proteomes" id="UP000663891">
    <property type="component" value="Unassembled WGS sequence"/>
</dbReference>
<keyword evidence="6" id="KW-0521">NADP</keyword>
<evidence type="ECO:0000256" key="3">
    <source>
        <dbReference type="ARBA" id="ARBA00022679"/>
    </source>
</evidence>
<evidence type="ECO:0000256" key="1">
    <source>
        <dbReference type="ARBA" id="ARBA00009558"/>
    </source>
</evidence>
<dbReference type="SUPFAM" id="SSF56399">
    <property type="entry name" value="ADP-ribosylation"/>
    <property type="match status" value="1"/>
</dbReference>
<dbReference type="GO" id="GO:0016779">
    <property type="term" value="F:nucleotidyltransferase activity"/>
    <property type="evidence" value="ECO:0007669"/>
    <property type="project" value="UniProtKB-KW"/>
</dbReference>
<dbReference type="EMBL" id="CAJOAY010001711">
    <property type="protein sequence ID" value="CAF3877392.1"/>
    <property type="molecule type" value="Genomic_DNA"/>
</dbReference>
<comment type="similarity">
    <text evidence="1 6">Belongs to the Arg-specific ADP-ribosyltransferase family.</text>
</comment>
<dbReference type="Pfam" id="PF01129">
    <property type="entry name" value="ART"/>
    <property type="match status" value="1"/>
</dbReference>
<keyword evidence="4" id="KW-0548">Nucleotidyltransferase</keyword>
<evidence type="ECO:0000313" key="9">
    <source>
        <dbReference type="EMBL" id="CAF3877392.1"/>
    </source>
</evidence>
<dbReference type="Gene3D" id="3.90.176.10">
    <property type="entry name" value="Toxin ADP-ribosyltransferase, Chain A, domain 1"/>
    <property type="match status" value="1"/>
</dbReference>
<reference evidence="8" key="1">
    <citation type="submission" date="2021-02" db="EMBL/GenBank/DDBJ databases">
        <authorList>
            <person name="Nowell W R."/>
        </authorList>
    </citation>
    <scope>NUCLEOTIDE SEQUENCE</scope>
</reference>
<dbReference type="EC" id="2.4.2.31" evidence="6"/>
<keyword evidence="2 6" id="KW-0328">Glycosyltransferase</keyword>
<keyword evidence="3 6" id="KW-0808">Transferase</keyword>
<feature type="region of interest" description="Disordered" evidence="7">
    <location>
        <begin position="1"/>
        <end position="29"/>
    </location>
</feature>
<gene>
    <name evidence="9" type="ORF">OKA104_LOCUS22947</name>
    <name evidence="8" type="ORF">VCS650_LOCUS4530</name>
</gene>